<dbReference type="GO" id="GO:0016410">
    <property type="term" value="F:N-acyltransferase activity"/>
    <property type="evidence" value="ECO:0007669"/>
    <property type="project" value="UniProtKB-UniRule"/>
</dbReference>
<keyword evidence="12" id="KW-1185">Reference proteome</keyword>
<name>A0AAC9JM14_9HYPH</name>
<feature type="transmembrane region" description="Helical" evidence="9">
    <location>
        <begin position="20"/>
        <end position="53"/>
    </location>
</feature>
<dbReference type="NCBIfam" id="TIGR00546">
    <property type="entry name" value="lnt"/>
    <property type="match status" value="1"/>
</dbReference>
<dbReference type="PANTHER" id="PTHR38686:SF1">
    <property type="entry name" value="APOLIPOPROTEIN N-ACYLTRANSFERASE"/>
    <property type="match status" value="1"/>
</dbReference>
<dbReference type="Pfam" id="PF20154">
    <property type="entry name" value="LNT_N"/>
    <property type="match status" value="1"/>
</dbReference>
<dbReference type="GO" id="GO:0005886">
    <property type="term" value="C:plasma membrane"/>
    <property type="evidence" value="ECO:0007669"/>
    <property type="project" value="UniProtKB-SubCell"/>
</dbReference>
<keyword evidence="5 9" id="KW-0812">Transmembrane</keyword>
<comment type="subcellular location">
    <subcellularLocation>
        <location evidence="1 9">Cell membrane</location>
        <topology evidence="1 9">Multi-pass membrane protein</topology>
    </subcellularLocation>
</comment>
<dbReference type="Proteomes" id="UP000182703">
    <property type="component" value="Chromosome"/>
</dbReference>
<proteinExistence type="inferred from homology"/>
<evidence type="ECO:0000256" key="9">
    <source>
        <dbReference type="HAMAP-Rule" id="MF_01148"/>
    </source>
</evidence>
<keyword evidence="4 9" id="KW-0808">Transferase</keyword>
<keyword evidence="6 9" id="KW-1133">Transmembrane helix</keyword>
<comment type="pathway">
    <text evidence="9">Protein modification; lipoprotein biosynthesis (N-acyl transfer).</text>
</comment>
<accession>A0AAC9JM14</accession>
<dbReference type="SUPFAM" id="SSF56317">
    <property type="entry name" value="Carbon-nitrogen hydrolase"/>
    <property type="match status" value="1"/>
</dbReference>
<sequence length="551" mass="57969">MTLAGFARGVVLSWGWRRRLTAFAAGGLAALAMPPFGLWPVLAVSLPLAVWLIDGAGGRTPMRPVLAAAATGWWFGFGYFLAGLWWLGAAFLVEADEFAWALPLGVVGLPAGLAFFYALGFGLARLIWSPGPARILALATGLAVAEWLRGHILTGFPWNSLGMALGQQLHLAQVASLVGLYGLTVLAAAILAAPATLADDGGHWRRAGPTVAGLLVLAAMAGYGLWRLPGSPSPTVPGVALRIMQPNLPQDAKFRPENREAILNRYLALSDNGPAVQGDGVAPAGAARGMDGVTHLVWPESAFPFLLARDPDALGAIAALLPPGAVLVTGAARAMEPLPGETSLRFFNAVQVVDDEGRITGIYDKVHLVPFGEYLPLDGLLRRLGLRQFVHAPGGFEAGRERTVLPVPGLPPVAALICYEAIFPGAVVPQDGTRPGVLINVTNDAWFGETPGPYQHMAQARLRSIEEGIPLVRAANTGISAVADGYGRVIASLPLGTEGILDAPLPEALSPTIYARLGDVVFWFFTLSVAAGAMTARRHGRVGRDERTGRP</sequence>
<comment type="function">
    <text evidence="9">Catalyzes the phospholipid dependent N-acylation of the N-terminal cysteine of apolipoprotein, the last step in lipoprotein maturation.</text>
</comment>
<dbReference type="PANTHER" id="PTHR38686">
    <property type="entry name" value="APOLIPOPROTEIN N-ACYLTRANSFERASE"/>
    <property type="match status" value="1"/>
</dbReference>
<reference evidence="11 12" key="1">
    <citation type="submission" date="2016-11" db="EMBL/GenBank/DDBJ databases">
        <title>Complete genome sequence of the aerobically denitrifying bacterium Chelatococcus daeguensis TAD1.</title>
        <authorList>
            <person name="Yang Y."/>
            <person name="Huang S."/>
            <person name="Lin E."/>
        </authorList>
    </citation>
    <scope>NUCLEOTIDE SEQUENCE [LARGE SCALE GENOMIC DNA]</scope>
    <source>
        <strain evidence="11 12">TAD1</strain>
    </source>
</reference>
<dbReference type="AlphaFoldDB" id="A0AAC9JM14"/>
<comment type="catalytic activity">
    <reaction evidence="9">
        <text>N-terminal S-1,2-diacyl-sn-glyceryl-L-cysteinyl-[lipoprotein] + a glycerophospholipid = N-acyl-S-1,2-diacyl-sn-glyceryl-L-cysteinyl-[lipoprotein] + a 2-acyl-sn-glycero-3-phospholipid + H(+)</text>
        <dbReference type="Rhea" id="RHEA:48228"/>
        <dbReference type="Rhea" id="RHEA-COMP:14681"/>
        <dbReference type="Rhea" id="RHEA-COMP:14684"/>
        <dbReference type="ChEBI" id="CHEBI:15378"/>
        <dbReference type="ChEBI" id="CHEBI:136912"/>
        <dbReference type="ChEBI" id="CHEBI:140656"/>
        <dbReference type="ChEBI" id="CHEBI:140657"/>
        <dbReference type="ChEBI" id="CHEBI:140660"/>
        <dbReference type="EC" id="2.3.1.269"/>
    </reaction>
</comment>
<dbReference type="Pfam" id="PF00795">
    <property type="entry name" value="CN_hydrolase"/>
    <property type="match status" value="1"/>
</dbReference>
<evidence type="ECO:0000256" key="5">
    <source>
        <dbReference type="ARBA" id="ARBA00022692"/>
    </source>
</evidence>
<evidence type="ECO:0000256" key="6">
    <source>
        <dbReference type="ARBA" id="ARBA00022989"/>
    </source>
</evidence>
<dbReference type="EMBL" id="CP018095">
    <property type="protein sequence ID" value="APF36072.1"/>
    <property type="molecule type" value="Genomic_DNA"/>
</dbReference>
<evidence type="ECO:0000256" key="7">
    <source>
        <dbReference type="ARBA" id="ARBA00023136"/>
    </source>
</evidence>
<evidence type="ECO:0000256" key="4">
    <source>
        <dbReference type="ARBA" id="ARBA00022679"/>
    </source>
</evidence>
<dbReference type="HAMAP" id="MF_01148">
    <property type="entry name" value="Lnt"/>
    <property type="match status" value="1"/>
</dbReference>
<comment type="similarity">
    <text evidence="2 9">Belongs to the CN hydrolase family. Apolipoprotein N-acyltransferase subfamily.</text>
</comment>
<feature type="transmembrane region" description="Helical" evidence="9">
    <location>
        <begin position="207"/>
        <end position="226"/>
    </location>
</feature>
<feature type="transmembrane region" description="Helical" evidence="9">
    <location>
        <begin position="174"/>
        <end position="195"/>
    </location>
</feature>
<evidence type="ECO:0000313" key="12">
    <source>
        <dbReference type="Proteomes" id="UP000182703"/>
    </source>
</evidence>
<keyword evidence="7 9" id="KW-0472">Membrane</keyword>
<dbReference type="Gene3D" id="3.60.110.10">
    <property type="entry name" value="Carbon-nitrogen hydrolase"/>
    <property type="match status" value="1"/>
</dbReference>
<feature type="transmembrane region" description="Helical" evidence="9">
    <location>
        <begin position="98"/>
        <end position="123"/>
    </location>
</feature>
<feature type="domain" description="CN hydrolase" evidence="10">
    <location>
        <begin position="244"/>
        <end position="507"/>
    </location>
</feature>
<evidence type="ECO:0000256" key="3">
    <source>
        <dbReference type="ARBA" id="ARBA00022475"/>
    </source>
</evidence>
<dbReference type="PROSITE" id="PS50263">
    <property type="entry name" value="CN_HYDROLASE"/>
    <property type="match status" value="1"/>
</dbReference>
<evidence type="ECO:0000259" key="10">
    <source>
        <dbReference type="PROSITE" id="PS50263"/>
    </source>
</evidence>
<dbReference type="CDD" id="cd07571">
    <property type="entry name" value="ALP_N-acyl_transferase"/>
    <property type="match status" value="1"/>
</dbReference>
<evidence type="ECO:0000256" key="2">
    <source>
        <dbReference type="ARBA" id="ARBA00010065"/>
    </source>
</evidence>
<keyword evidence="8 9" id="KW-0012">Acyltransferase</keyword>
<organism evidence="11 12">
    <name type="scientific">Chelatococcus daeguensis</name>
    <dbReference type="NCBI Taxonomy" id="444444"/>
    <lineage>
        <taxon>Bacteria</taxon>
        <taxon>Pseudomonadati</taxon>
        <taxon>Pseudomonadota</taxon>
        <taxon>Alphaproteobacteria</taxon>
        <taxon>Hyphomicrobiales</taxon>
        <taxon>Chelatococcaceae</taxon>
        <taxon>Chelatococcus</taxon>
    </lineage>
</organism>
<dbReference type="GO" id="GO:0042158">
    <property type="term" value="P:lipoprotein biosynthetic process"/>
    <property type="evidence" value="ECO:0007669"/>
    <property type="project" value="UniProtKB-UniRule"/>
</dbReference>
<dbReference type="InterPro" id="IPR004563">
    <property type="entry name" value="Apolipo_AcylTrfase"/>
</dbReference>
<feature type="transmembrane region" description="Helical" evidence="9">
    <location>
        <begin position="135"/>
        <end position="154"/>
    </location>
</feature>
<dbReference type="InterPro" id="IPR003010">
    <property type="entry name" value="C-N_Hydrolase"/>
</dbReference>
<dbReference type="KEGG" id="cdq:BOQ54_00950"/>
<dbReference type="RefSeq" id="WP_071923075.1">
    <property type="nucleotide sequence ID" value="NZ_CP018095.1"/>
</dbReference>
<evidence type="ECO:0000256" key="1">
    <source>
        <dbReference type="ARBA" id="ARBA00004651"/>
    </source>
</evidence>
<dbReference type="EC" id="2.3.1.269" evidence="9"/>
<evidence type="ECO:0000256" key="8">
    <source>
        <dbReference type="ARBA" id="ARBA00023315"/>
    </source>
</evidence>
<dbReference type="InterPro" id="IPR036526">
    <property type="entry name" value="C-N_Hydrolase_sf"/>
</dbReference>
<feature type="transmembrane region" description="Helical" evidence="9">
    <location>
        <begin position="65"/>
        <end position="86"/>
    </location>
</feature>
<dbReference type="InterPro" id="IPR045378">
    <property type="entry name" value="LNT_N"/>
</dbReference>
<evidence type="ECO:0000313" key="11">
    <source>
        <dbReference type="EMBL" id="APF36072.1"/>
    </source>
</evidence>
<protein>
    <recommendedName>
        <fullName evidence="9">Apolipoprotein N-acyltransferase</fullName>
        <shortName evidence="9">ALP N-acyltransferase</shortName>
        <ecNumber evidence="9">2.3.1.269</ecNumber>
    </recommendedName>
</protein>
<keyword evidence="3 9" id="KW-1003">Cell membrane</keyword>
<gene>
    <name evidence="9" type="primary">lnt</name>
    <name evidence="11" type="ORF">BOQ54_00950</name>
</gene>